<name>A0A022VMN5_TRIRU</name>
<dbReference type="AlphaFoldDB" id="A0A022VMN5"/>
<proteinExistence type="predicted"/>
<organism evidence="1">
    <name type="scientific">Trichophyton rubrum CBS 288.86</name>
    <dbReference type="NCBI Taxonomy" id="1215330"/>
    <lineage>
        <taxon>Eukaryota</taxon>
        <taxon>Fungi</taxon>
        <taxon>Dikarya</taxon>
        <taxon>Ascomycota</taxon>
        <taxon>Pezizomycotina</taxon>
        <taxon>Eurotiomycetes</taxon>
        <taxon>Eurotiomycetidae</taxon>
        <taxon>Onygenales</taxon>
        <taxon>Arthrodermataceae</taxon>
        <taxon>Trichophyton</taxon>
    </lineage>
</organism>
<accession>A0A022VMN5</accession>
<dbReference type="HOGENOM" id="CLU_2185826_0_0_1"/>
<dbReference type="Proteomes" id="UP000023758">
    <property type="component" value="Unassembled WGS sequence"/>
</dbReference>
<gene>
    <name evidence="1" type="ORF">H103_08950</name>
</gene>
<protein>
    <submittedName>
        <fullName evidence="1">Uncharacterized protein</fullName>
    </submittedName>
</protein>
<sequence>MARKRDMGLAHHCTSISCSFSSTANPGKCDWAENTKDSTDRFMNAFHGRTLIDNLSGEYTRLLLVTRDTREKPILFIQCQGLPVQELQKSNPEYTASHHIMLTRMRCIP</sequence>
<dbReference type="PROSITE" id="PS51257">
    <property type="entry name" value="PROKAR_LIPOPROTEIN"/>
    <property type="match status" value="1"/>
</dbReference>
<reference evidence="1" key="1">
    <citation type="submission" date="2014-02" db="EMBL/GenBank/DDBJ databases">
        <title>The Genome Sequence of Trichophyton rubrum (morphotype fischeri) CBS 288.86.</title>
        <authorList>
            <consortium name="The Broad Institute Genomics Platform"/>
            <person name="Cuomo C.A."/>
            <person name="White T.C."/>
            <person name="Graser Y."/>
            <person name="Martinez-Rossi N."/>
            <person name="Heitman J."/>
            <person name="Young S.K."/>
            <person name="Zeng Q."/>
            <person name="Gargeya S."/>
            <person name="Abouelleil A."/>
            <person name="Alvarado L."/>
            <person name="Chapman S.B."/>
            <person name="Gainer-Dewar J."/>
            <person name="Goldberg J."/>
            <person name="Griggs A."/>
            <person name="Gujja S."/>
            <person name="Hansen M."/>
            <person name="Howarth C."/>
            <person name="Imamovic A."/>
            <person name="Larimer J."/>
            <person name="Martinez D."/>
            <person name="Murphy C."/>
            <person name="Pearson M.D."/>
            <person name="Persinoti G."/>
            <person name="Poon T."/>
            <person name="Priest M."/>
            <person name="Roberts A.D."/>
            <person name="Saif S."/>
            <person name="Shea T.D."/>
            <person name="Sykes S.N."/>
            <person name="Wortman J."/>
            <person name="Nusbaum C."/>
            <person name="Birren B."/>
        </authorList>
    </citation>
    <scope>NUCLEOTIDE SEQUENCE [LARGE SCALE GENOMIC DNA]</scope>
    <source>
        <strain evidence="1">CBS 288.86</strain>
    </source>
</reference>
<dbReference type="EMBL" id="KK207950">
    <property type="protein sequence ID" value="EZF47164.1"/>
    <property type="molecule type" value="Genomic_DNA"/>
</dbReference>
<evidence type="ECO:0000313" key="1">
    <source>
        <dbReference type="EMBL" id="EZF47164.1"/>
    </source>
</evidence>